<dbReference type="SUPFAM" id="SSF47203">
    <property type="entry name" value="Acyl-CoA dehydrogenase C-terminal domain-like"/>
    <property type="match status" value="1"/>
</dbReference>
<evidence type="ECO:0000256" key="5">
    <source>
        <dbReference type="ARBA" id="ARBA00022827"/>
    </source>
</evidence>
<dbReference type="InterPro" id="IPR046373">
    <property type="entry name" value="Acyl-CoA_Oxase/DH_mid-dom_sf"/>
</dbReference>
<accession>A0A1G7TPP4</accession>
<dbReference type="InterPro" id="IPR013786">
    <property type="entry name" value="AcylCoA_DH/ox_N"/>
</dbReference>
<evidence type="ECO:0000256" key="3">
    <source>
        <dbReference type="ARBA" id="ARBA00011738"/>
    </source>
</evidence>
<comment type="subunit">
    <text evidence="3">Homodimer.</text>
</comment>
<dbReference type="Pfam" id="PF00441">
    <property type="entry name" value="Acyl-CoA_dh_1"/>
    <property type="match status" value="1"/>
</dbReference>
<name>A0A1G7TPP4_PSEOR</name>
<keyword evidence="5 7" id="KW-0274">FAD</keyword>
<keyword evidence="12" id="KW-1185">Reference proteome</keyword>
<dbReference type="AlphaFoldDB" id="A0A1G7TPP4"/>
<dbReference type="InterPro" id="IPR050741">
    <property type="entry name" value="Acyl-CoA_dehydrogenase"/>
</dbReference>
<dbReference type="FunFam" id="2.40.110.10:FF:000002">
    <property type="entry name" value="Acyl-CoA dehydrogenase fadE12"/>
    <property type="match status" value="1"/>
</dbReference>
<dbReference type="RefSeq" id="WP_093085978.1">
    <property type="nucleotide sequence ID" value="NZ_FNBE01000011.1"/>
</dbReference>
<comment type="similarity">
    <text evidence="2 7">Belongs to the acyl-CoA dehydrogenase family.</text>
</comment>
<dbReference type="GO" id="GO:0005737">
    <property type="term" value="C:cytoplasm"/>
    <property type="evidence" value="ECO:0007669"/>
    <property type="project" value="TreeGrafter"/>
</dbReference>
<dbReference type="Pfam" id="PF02771">
    <property type="entry name" value="Acyl-CoA_dh_N"/>
    <property type="match status" value="1"/>
</dbReference>
<dbReference type="GO" id="GO:0003995">
    <property type="term" value="F:acyl-CoA dehydrogenase activity"/>
    <property type="evidence" value="ECO:0007669"/>
    <property type="project" value="TreeGrafter"/>
</dbReference>
<evidence type="ECO:0000313" key="11">
    <source>
        <dbReference type="EMBL" id="SDG37092.1"/>
    </source>
</evidence>
<gene>
    <name evidence="11" type="ORF">SAMN05216377_11193</name>
</gene>
<sequence length="433" mass="47499">MTWSFETDPDFQASLDWAETFMRAEVEPLDTVISSPYDLTDPVRQRLIPPLQEKVRANGLWACHLRPELGGQGYGQLKLALLAEQVGRSDCGPTVFGSQPPDSGNSEILAEYGTQEQKDRYLRPLLDNQIVSCFSMTEPQGGADPSVFTTTAVLDGDEWVLEGHKWFSSNAKFASFFIVVAVTEPEQPVQHRMSLFVVPADTPGVTILRNVGRGDHVGGEGTHGYIHYDQVRLPMDSLLGERGKGFQVAQARLNGGRMHHAMRTVGKARRVFEMLCERAVSRETRGSKLADKQLVQDMVADSWMELEQFRLLVLQTAWKADRFGYGALRGEIAAVKALMPTVLRNVTSRAVQLHGSLGTTNEMPLIAYLLDGFTMGLADGPTEVHKSTLARQILRGVTPAEGIFPSEHIPAVRARAEALDAAAATGGSAVRDV</sequence>
<dbReference type="InterPro" id="IPR036250">
    <property type="entry name" value="AcylCo_DH-like_C"/>
</dbReference>
<dbReference type="InterPro" id="IPR009100">
    <property type="entry name" value="AcylCoA_DH/oxidase_NM_dom_sf"/>
</dbReference>
<dbReference type="GO" id="GO:0050660">
    <property type="term" value="F:flavin adenine dinucleotide binding"/>
    <property type="evidence" value="ECO:0007669"/>
    <property type="project" value="InterPro"/>
</dbReference>
<dbReference type="Gene3D" id="1.20.140.10">
    <property type="entry name" value="Butyryl-CoA Dehydrogenase, subunit A, domain 3"/>
    <property type="match status" value="1"/>
</dbReference>
<dbReference type="Gene3D" id="2.40.110.10">
    <property type="entry name" value="Butyryl-CoA Dehydrogenase, subunit A, domain 2"/>
    <property type="match status" value="1"/>
</dbReference>
<dbReference type="STRING" id="366584.SAMN05216377_11193"/>
<dbReference type="Proteomes" id="UP000198967">
    <property type="component" value="Unassembled WGS sequence"/>
</dbReference>
<evidence type="ECO:0000313" key="12">
    <source>
        <dbReference type="Proteomes" id="UP000198967"/>
    </source>
</evidence>
<reference evidence="11 12" key="1">
    <citation type="submission" date="2016-10" db="EMBL/GenBank/DDBJ databases">
        <authorList>
            <person name="de Groot N.N."/>
        </authorList>
    </citation>
    <scope>NUCLEOTIDE SEQUENCE [LARGE SCALE GENOMIC DNA]</scope>
    <source>
        <strain evidence="11 12">CGMCC 4.3143</strain>
    </source>
</reference>
<dbReference type="InterPro" id="IPR009075">
    <property type="entry name" value="AcylCo_DH/oxidase_C"/>
</dbReference>
<dbReference type="EMBL" id="FNBE01000011">
    <property type="protein sequence ID" value="SDG37092.1"/>
    <property type="molecule type" value="Genomic_DNA"/>
</dbReference>
<protein>
    <submittedName>
        <fullName evidence="11">Acyl-CoA dehydrogenase</fullName>
    </submittedName>
</protein>
<dbReference type="InterPro" id="IPR006091">
    <property type="entry name" value="Acyl-CoA_Oxase/DH_mid-dom"/>
</dbReference>
<dbReference type="Gene3D" id="1.10.540.10">
    <property type="entry name" value="Acyl-CoA dehydrogenase/oxidase, N-terminal domain"/>
    <property type="match status" value="1"/>
</dbReference>
<proteinExistence type="inferred from homology"/>
<dbReference type="PANTHER" id="PTHR48083:SF13">
    <property type="entry name" value="ACYL-COA DEHYDROGENASE FAMILY MEMBER 11"/>
    <property type="match status" value="1"/>
</dbReference>
<comment type="cofactor">
    <cofactor evidence="1 7">
        <name>FAD</name>
        <dbReference type="ChEBI" id="CHEBI:57692"/>
    </cofactor>
</comment>
<dbReference type="Pfam" id="PF02770">
    <property type="entry name" value="Acyl-CoA_dh_M"/>
    <property type="match status" value="1"/>
</dbReference>
<evidence type="ECO:0000256" key="7">
    <source>
        <dbReference type="RuleBase" id="RU362125"/>
    </source>
</evidence>
<dbReference type="PANTHER" id="PTHR48083">
    <property type="entry name" value="MEDIUM-CHAIN SPECIFIC ACYL-COA DEHYDROGENASE, MITOCHONDRIAL-RELATED"/>
    <property type="match status" value="1"/>
</dbReference>
<keyword evidence="6 7" id="KW-0560">Oxidoreductase</keyword>
<feature type="domain" description="Acyl-CoA dehydrogenase/oxidase C-terminal" evidence="8">
    <location>
        <begin position="243"/>
        <end position="394"/>
    </location>
</feature>
<dbReference type="OrthoDB" id="8876745at2"/>
<evidence type="ECO:0000259" key="9">
    <source>
        <dbReference type="Pfam" id="PF02770"/>
    </source>
</evidence>
<dbReference type="SUPFAM" id="SSF56645">
    <property type="entry name" value="Acyl-CoA dehydrogenase NM domain-like"/>
    <property type="match status" value="1"/>
</dbReference>
<feature type="domain" description="Acyl-CoA dehydrogenase/oxidase N-terminal" evidence="10">
    <location>
        <begin position="14"/>
        <end position="127"/>
    </location>
</feature>
<feature type="domain" description="Acyl-CoA oxidase/dehydrogenase middle" evidence="9">
    <location>
        <begin position="133"/>
        <end position="210"/>
    </location>
</feature>
<evidence type="ECO:0000256" key="1">
    <source>
        <dbReference type="ARBA" id="ARBA00001974"/>
    </source>
</evidence>
<evidence type="ECO:0000256" key="6">
    <source>
        <dbReference type="ARBA" id="ARBA00023002"/>
    </source>
</evidence>
<evidence type="ECO:0000259" key="10">
    <source>
        <dbReference type="Pfam" id="PF02771"/>
    </source>
</evidence>
<evidence type="ECO:0000259" key="8">
    <source>
        <dbReference type="Pfam" id="PF00441"/>
    </source>
</evidence>
<evidence type="ECO:0000256" key="2">
    <source>
        <dbReference type="ARBA" id="ARBA00009347"/>
    </source>
</evidence>
<organism evidence="11 12">
    <name type="scientific">Pseudonocardia oroxyli</name>
    <dbReference type="NCBI Taxonomy" id="366584"/>
    <lineage>
        <taxon>Bacteria</taxon>
        <taxon>Bacillati</taxon>
        <taxon>Actinomycetota</taxon>
        <taxon>Actinomycetes</taxon>
        <taxon>Pseudonocardiales</taxon>
        <taxon>Pseudonocardiaceae</taxon>
        <taxon>Pseudonocardia</taxon>
    </lineage>
</organism>
<dbReference type="GO" id="GO:0033539">
    <property type="term" value="P:fatty acid beta-oxidation using acyl-CoA dehydrogenase"/>
    <property type="evidence" value="ECO:0007669"/>
    <property type="project" value="TreeGrafter"/>
</dbReference>
<dbReference type="InterPro" id="IPR037069">
    <property type="entry name" value="AcylCoA_DH/ox_N_sf"/>
</dbReference>
<evidence type="ECO:0000256" key="4">
    <source>
        <dbReference type="ARBA" id="ARBA00022630"/>
    </source>
</evidence>
<keyword evidence="4 7" id="KW-0285">Flavoprotein</keyword>